<proteinExistence type="predicted"/>
<dbReference type="AlphaFoldDB" id="A0A0A9ER27"/>
<evidence type="ECO:0000313" key="1">
    <source>
        <dbReference type="EMBL" id="JAD98482.1"/>
    </source>
</evidence>
<organism evidence="1">
    <name type="scientific">Arundo donax</name>
    <name type="common">Giant reed</name>
    <name type="synonym">Donax arundinaceus</name>
    <dbReference type="NCBI Taxonomy" id="35708"/>
    <lineage>
        <taxon>Eukaryota</taxon>
        <taxon>Viridiplantae</taxon>
        <taxon>Streptophyta</taxon>
        <taxon>Embryophyta</taxon>
        <taxon>Tracheophyta</taxon>
        <taxon>Spermatophyta</taxon>
        <taxon>Magnoliopsida</taxon>
        <taxon>Liliopsida</taxon>
        <taxon>Poales</taxon>
        <taxon>Poaceae</taxon>
        <taxon>PACMAD clade</taxon>
        <taxon>Arundinoideae</taxon>
        <taxon>Arundineae</taxon>
        <taxon>Arundo</taxon>
    </lineage>
</organism>
<accession>A0A0A9ER27</accession>
<reference evidence="1" key="1">
    <citation type="submission" date="2014-09" db="EMBL/GenBank/DDBJ databases">
        <authorList>
            <person name="Magalhaes I.L.F."/>
            <person name="Oliveira U."/>
            <person name="Santos F.R."/>
            <person name="Vidigal T.H.D.A."/>
            <person name="Brescovit A.D."/>
            <person name="Santos A.J."/>
        </authorList>
    </citation>
    <scope>NUCLEOTIDE SEQUENCE</scope>
    <source>
        <tissue evidence="1">Shoot tissue taken approximately 20 cm above the soil surface</tissue>
    </source>
</reference>
<protein>
    <submittedName>
        <fullName evidence="1">Uncharacterized protein</fullName>
    </submittedName>
</protein>
<dbReference type="EMBL" id="GBRH01199413">
    <property type="protein sequence ID" value="JAD98482.1"/>
    <property type="molecule type" value="Transcribed_RNA"/>
</dbReference>
<sequence>MTCHLTTFSTPLHFLL</sequence>
<reference evidence="1" key="2">
    <citation type="journal article" date="2015" name="Data Brief">
        <title>Shoot transcriptome of the giant reed, Arundo donax.</title>
        <authorList>
            <person name="Barrero R.A."/>
            <person name="Guerrero F.D."/>
            <person name="Moolhuijzen P."/>
            <person name="Goolsby J.A."/>
            <person name="Tidwell J."/>
            <person name="Bellgard S.E."/>
            <person name="Bellgard M.I."/>
        </authorList>
    </citation>
    <scope>NUCLEOTIDE SEQUENCE</scope>
    <source>
        <tissue evidence="1">Shoot tissue taken approximately 20 cm above the soil surface</tissue>
    </source>
</reference>
<name>A0A0A9ER27_ARUDO</name>